<evidence type="ECO:0000313" key="13">
    <source>
        <dbReference type="Proteomes" id="UP000063781"/>
    </source>
</evidence>
<dbReference type="EMBL" id="CP013213">
    <property type="protein sequence ID" value="AMC93512.1"/>
    <property type="molecule type" value="Genomic_DNA"/>
</dbReference>
<comment type="similarity">
    <text evidence="1 10">Belongs to the GTP-binding SRP family. SRP54 subfamily.</text>
</comment>
<feature type="binding site" evidence="10">
    <location>
        <begin position="245"/>
        <end position="248"/>
    </location>
    <ligand>
        <name>GTP</name>
        <dbReference type="ChEBI" id="CHEBI:37565"/>
    </ligand>
</feature>
<accession>A0A120JTP2</accession>
<dbReference type="GO" id="GO:0005525">
    <property type="term" value="F:GTP binding"/>
    <property type="evidence" value="ECO:0007669"/>
    <property type="project" value="UniProtKB-UniRule"/>
</dbReference>
<protein>
    <recommendedName>
        <fullName evidence="10">Signal recognition particle protein</fullName>
        <ecNumber evidence="10">3.6.5.4</ecNumber>
    </recommendedName>
    <alternativeName>
        <fullName evidence="10">Fifty-four homolog</fullName>
    </alternativeName>
</protein>
<dbReference type="CDD" id="cd18539">
    <property type="entry name" value="SRP_G"/>
    <property type="match status" value="1"/>
</dbReference>
<dbReference type="InterPro" id="IPR003593">
    <property type="entry name" value="AAA+_ATPase"/>
</dbReference>
<keyword evidence="7 10" id="KW-0733">Signal recognition particle</keyword>
<evidence type="ECO:0000259" key="11">
    <source>
        <dbReference type="PROSITE" id="PS00300"/>
    </source>
</evidence>
<dbReference type="KEGG" id="erl:AOC36_05810"/>
<dbReference type="PROSITE" id="PS00300">
    <property type="entry name" value="SRP54"/>
    <property type="match status" value="1"/>
</dbReference>
<dbReference type="AlphaFoldDB" id="A0A120JTP2"/>
<keyword evidence="2 10" id="KW-0963">Cytoplasm</keyword>
<dbReference type="InterPro" id="IPR022941">
    <property type="entry name" value="SRP54"/>
</dbReference>
<dbReference type="Gene3D" id="3.40.50.300">
    <property type="entry name" value="P-loop containing nucleotide triphosphate hydrolases"/>
    <property type="match status" value="1"/>
</dbReference>
<keyword evidence="8 10" id="KW-0687">Ribonucleoprotein</keyword>
<evidence type="ECO:0000256" key="1">
    <source>
        <dbReference type="ARBA" id="ARBA00005450"/>
    </source>
</evidence>
<dbReference type="InterPro" id="IPR004125">
    <property type="entry name" value="Signal_recog_particle_SRP54_M"/>
</dbReference>
<dbReference type="PANTHER" id="PTHR11564">
    <property type="entry name" value="SIGNAL RECOGNITION PARTICLE 54K PROTEIN SRP54"/>
    <property type="match status" value="1"/>
</dbReference>
<keyword evidence="3 10" id="KW-0547">Nucleotide-binding</keyword>
<dbReference type="SMART" id="SM00963">
    <property type="entry name" value="SRP54_N"/>
    <property type="match status" value="1"/>
</dbReference>
<dbReference type="Proteomes" id="UP000063781">
    <property type="component" value="Chromosome"/>
</dbReference>
<dbReference type="Pfam" id="PF02881">
    <property type="entry name" value="SRP54_N"/>
    <property type="match status" value="1"/>
</dbReference>
<reference evidence="12 13" key="1">
    <citation type="submission" date="2015-10" db="EMBL/GenBank/DDBJ databases">
        <title>Erysipelothrix larvae sp. LV19 isolated from the larval gut of the rhinoceros beetle, Trypoxylus dichotomus.</title>
        <authorList>
            <person name="Lim S."/>
            <person name="Kim B.-C."/>
        </authorList>
    </citation>
    <scope>NUCLEOTIDE SEQUENCE [LARGE SCALE GENOMIC DNA]</scope>
    <source>
        <strain evidence="12 13">LV19</strain>
    </source>
</reference>
<evidence type="ECO:0000256" key="2">
    <source>
        <dbReference type="ARBA" id="ARBA00022490"/>
    </source>
</evidence>
<keyword evidence="5 10" id="KW-0694">RNA-binding</keyword>
<dbReference type="InterPro" id="IPR027417">
    <property type="entry name" value="P-loop_NTPase"/>
</dbReference>
<sequence length="432" mass="47342">MAFDNLTNRLNDTFRKLSGKANLTDKNISDALAEIRIALLEADVNLSVINALLDHTKTEVMGMDVTRGVDPSQMFVKVVNDKLVEILGSEEAGLNFTRKPGVMMLVGLQGSGKTTSAAKIARQLKEKEDKKVLLVAADRQRPAAIEQLQILGQQIGVDVFTTDSKDPVEVVKEALKISNNYDVILIDTAGRLQIDNDLMQQLIEIQKLAQPEEILLSVDAMSGQDVIHVAQGFKDAVALTGLVATKFDGDARGGSILSVRYLTGVPVKYVGVGETLEDLDIFYPDRIASRILGMGDVISLVEKAQEKMDMEAAEASAQRMMEGKFTLDDMLIQLKQVSKMGPLSGLLKMMPGQIGQMASQVNDQDAAGNMKRTEAIIQSMTKKERANPNIIRASHKKRIANGSGTTTTEVNRLLSQFEKMQKQMKMLSRFMG</sequence>
<dbReference type="SMART" id="SM00962">
    <property type="entry name" value="SRP54"/>
    <property type="match status" value="1"/>
</dbReference>
<evidence type="ECO:0000256" key="4">
    <source>
        <dbReference type="ARBA" id="ARBA00022801"/>
    </source>
</evidence>
<comment type="subcellular location">
    <subcellularLocation>
        <location evidence="10">Cytoplasm</location>
    </subcellularLocation>
    <text evidence="10">The SRP-RNC complex is targeted to the cytoplasmic membrane.</text>
</comment>
<evidence type="ECO:0000256" key="8">
    <source>
        <dbReference type="ARBA" id="ARBA00023274"/>
    </source>
</evidence>
<evidence type="ECO:0000256" key="6">
    <source>
        <dbReference type="ARBA" id="ARBA00023134"/>
    </source>
</evidence>
<organism evidence="12 13">
    <name type="scientific">Erysipelothrix larvae</name>
    <dbReference type="NCBI Taxonomy" id="1514105"/>
    <lineage>
        <taxon>Bacteria</taxon>
        <taxon>Bacillati</taxon>
        <taxon>Bacillota</taxon>
        <taxon>Erysipelotrichia</taxon>
        <taxon>Erysipelotrichales</taxon>
        <taxon>Erysipelotrichaceae</taxon>
        <taxon>Erysipelothrix</taxon>
    </lineage>
</organism>
<keyword evidence="4 10" id="KW-0378">Hydrolase</keyword>
<feature type="domain" description="SRP54-type proteins GTP-binding" evidence="11">
    <location>
        <begin position="266"/>
        <end position="279"/>
    </location>
</feature>
<proteinExistence type="inferred from homology"/>
<dbReference type="GO" id="GO:0048500">
    <property type="term" value="C:signal recognition particle"/>
    <property type="evidence" value="ECO:0007669"/>
    <property type="project" value="UniProtKB-UniRule"/>
</dbReference>
<dbReference type="Pfam" id="PF00448">
    <property type="entry name" value="SRP54"/>
    <property type="match status" value="1"/>
</dbReference>
<dbReference type="InterPro" id="IPR013822">
    <property type="entry name" value="Signal_recog_particl_SRP54_hlx"/>
</dbReference>
<dbReference type="HAMAP" id="MF_00306">
    <property type="entry name" value="SRP54"/>
    <property type="match status" value="1"/>
</dbReference>
<comment type="domain">
    <text evidence="10">Composed of three domains: the N-terminal N domain, which is responsible for interactions with the ribosome, the central G domain, which binds GTP, and the C-terminal M domain, which binds the RNA and the signal sequence of the RNC.</text>
</comment>
<name>A0A120JTP2_9FIRM</name>
<dbReference type="SUPFAM" id="SSF52540">
    <property type="entry name" value="P-loop containing nucleoside triphosphate hydrolases"/>
    <property type="match status" value="1"/>
</dbReference>
<evidence type="ECO:0000313" key="12">
    <source>
        <dbReference type="EMBL" id="AMC93512.1"/>
    </source>
</evidence>
<dbReference type="GO" id="GO:0003924">
    <property type="term" value="F:GTPase activity"/>
    <property type="evidence" value="ECO:0007669"/>
    <property type="project" value="UniProtKB-UniRule"/>
</dbReference>
<dbReference type="Gene3D" id="1.10.260.30">
    <property type="entry name" value="Signal recognition particle, SRP54 subunit, M-domain"/>
    <property type="match status" value="1"/>
</dbReference>
<dbReference type="InterPro" id="IPR036891">
    <property type="entry name" value="Signal_recog_part_SRP54_M_sf"/>
</dbReference>
<keyword evidence="13" id="KW-1185">Reference proteome</keyword>
<dbReference type="Pfam" id="PF02978">
    <property type="entry name" value="SRP_SPB"/>
    <property type="match status" value="1"/>
</dbReference>
<dbReference type="GO" id="GO:0006614">
    <property type="term" value="P:SRP-dependent cotranslational protein targeting to membrane"/>
    <property type="evidence" value="ECO:0007669"/>
    <property type="project" value="InterPro"/>
</dbReference>
<dbReference type="GO" id="GO:0008312">
    <property type="term" value="F:7S RNA binding"/>
    <property type="evidence" value="ECO:0007669"/>
    <property type="project" value="InterPro"/>
</dbReference>
<dbReference type="InterPro" id="IPR004780">
    <property type="entry name" value="SRP"/>
</dbReference>
<evidence type="ECO:0000256" key="10">
    <source>
        <dbReference type="HAMAP-Rule" id="MF_00306"/>
    </source>
</evidence>
<dbReference type="OrthoDB" id="9804720at2"/>
<keyword evidence="6 10" id="KW-0342">GTP-binding</keyword>
<dbReference type="InterPro" id="IPR042101">
    <property type="entry name" value="SRP54_N_sf"/>
</dbReference>
<dbReference type="STRING" id="1514105.AOC36_05810"/>
<dbReference type="SUPFAM" id="SSF47364">
    <property type="entry name" value="Domain of the SRP/SRP receptor G-proteins"/>
    <property type="match status" value="1"/>
</dbReference>
<comment type="function">
    <text evidence="10">Involved in targeting and insertion of nascent membrane proteins into the cytoplasmic membrane. Binds to the hydrophobic signal sequence of the ribosome-nascent chain (RNC) as it emerges from the ribosomes. The SRP-RNC complex is then targeted to the cytoplasmic membrane where it interacts with the SRP receptor FtsY.</text>
</comment>
<dbReference type="InterPro" id="IPR036225">
    <property type="entry name" value="SRP/SRP_N"/>
</dbReference>
<dbReference type="Gene3D" id="1.20.120.140">
    <property type="entry name" value="Signal recognition particle SRP54, nucleotide-binding domain"/>
    <property type="match status" value="1"/>
</dbReference>
<dbReference type="SMART" id="SM00382">
    <property type="entry name" value="AAA"/>
    <property type="match status" value="1"/>
</dbReference>
<dbReference type="InterPro" id="IPR000897">
    <property type="entry name" value="SRP54_GTPase_dom"/>
</dbReference>
<dbReference type="EC" id="3.6.5.4" evidence="10"/>
<dbReference type="PANTHER" id="PTHR11564:SF5">
    <property type="entry name" value="SIGNAL RECOGNITION PARTICLE SUBUNIT SRP54"/>
    <property type="match status" value="1"/>
</dbReference>
<feature type="binding site" evidence="10">
    <location>
        <begin position="187"/>
        <end position="191"/>
    </location>
    <ligand>
        <name>GTP</name>
        <dbReference type="ChEBI" id="CHEBI:37565"/>
    </ligand>
</feature>
<dbReference type="NCBIfam" id="TIGR00959">
    <property type="entry name" value="ffh"/>
    <property type="match status" value="1"/>
</dbReference>
<feature type="binding site" evidence="10">
    <location>
        <begin position="107"/>
        <end position="114"/>
    </location>
    <ligand>
        <name>GTP</name>
        <dbReference type="ChEBI" id="CHEBI:37565"/>
    </ligand>
</feature>
<gene>
    <name evidence="10" type="primary">ffh</name>
    <name evidence="12" type="ORF">AOC36_05810</name>
</gene>
<dbReference type="RefSeq" id="WP_067632372.1">
    <property type="nucleotide sequence ID" value="NZ_CP013213.1"/>
</dbReference>
<evidence type="ECO:0000256" key="7">
    <source>
        <dbReference type="ARBA" id="ARBA00023135"/>
    </source>
</evidence>
<comment type="subunit">
    <text evidence="10">Part of the signal recognition particle protein translocation system, which is composed of SRP and FtsY.</text>
</comment>
<dbReference type="SUPFAM" id="SSF47446">
    <property type="entry name" value="Signal peptide-binding domain"/>
    <property type="match status" value="1"/>
</dbReference>
<comment type="catalytic activity">
    <reaction evidence="9 10">
        <text>GTP + H2O = GDP + phosphate + H(+)</text>
        <dbReference type="Rhea" id="RHEA:19669"/>
        <dbReference type="ChEBI" id="CHEBI:15377"/>
        <dbReference type="ChEBI" id="CHEBI:15378"/>
        <dbReference type="ChEBI" id="CHEBI:37565"/>
        <dbReference type="ChEBI" id="CHEBI:43474"/>
        <dbReference type="ChEBI" id="CHEBI:58189"/>
        <dbReference type="EC" id="3.6.5.4"/>
    </reaction>
</comment>
<evidence type="ECO:0000256" key="3">
    <source>
        <dbReference type="ARBA" id="ARBA00022741"/>
    </source>
</evidence>
<evidence type="ECO:0000256" key="9">
    <source>
        <dbReference type="ARBA" id="ARBA00048027"/>
    </source>
</evidence>
<evidence type="ECO:0000256" key="5">
    <source>
        <dbReference type="ARBA" id="ARBA00022884"/>
    </source>
</evidence>